<gene>
    <name evidence="1" type="ORF">DY000_02047602</name>
</gene>
<name>A0ABQ7ESU1_BRACR</name>
<organism evidence="1 2">
    <name type="scientific">Brassica cretica</name>
    <name type="common">Mustard</name>
    <dbReference type="NCBI Taxonomy" id="69181"/>
    <lineage>
        <taxon>Eukaryota</taxon>
        <taxon>Viridiplantae</taxon>
        <taxon>Streptophyta</taxon>
        <taxon>Embryophyta</taxon>
        <taxon>Tracheophyta</taxon>
        <taxon>Spermatophyta</taxon>
        <taxon>Magnoliopsida</taxon>
        <taxon>eudicotyledons</taxon>
        <taxon>Gunneridae</taxon>
        <taxon>Pentapetalae</taxon>
        <taxon>rosids</taxon>
        <taxon>malvids</taxon>
        <taxon>Brassicales</taxon>
        <taxon>Brassicaceae</taxon>
        <taxon>Brassiceae</taxon>
        <taxon>Brassica</taxon>
    </lineage>
</organism>
<protein>
    <recommendedName>
        <fullName evidence="3">Exocyst subunit Exo70 family protein</fullName>
    </recommendedName>
</protein>
<evidence type="ECO:0000313" key="2">
    <source>
        <dbReference type="Proteomes" id="UP000266723"/>
    </source>
</evidence>
<evidence type="ECO:0008006" key="3">
    <source>
        <dbReference type="Google" id="ProtNLM"/>
    </source>
</evidence>
<keyword evidence="2" id="KW-1185">Reference proteome</keyword>
<comment type="caution">
    <text evidence="1">The sequence shown here is derived from an EMBL/GenBank/DDBJ whole genome shotgun (WGS) entry which is preliminary data.</text>
</comment>
<accession>A0ABQ7ESU1</accession>
<sequence>MLQGITKVCCELLDLKDAVENICGDMHIKYLTFLRNNMLLACVQILKIGEVCELFEEARGTLNKNVKSEIWRSLDVLRL</sequence>
<dbReference type="EMBL" id="QGKV02000297">
    <property type="protein sequence ID" value="KAF3606020.1"/>
    <property type="molecule type" value="Genomic_DNA"/>
</dbReference>
<reference evidence="1 2" key="1">
    <citation type="journal article" date="2020" name="BMC Genomics">
        <title>Intraspecific diversification of the crop wild relative Brassica cretica Lam. using demographic model selection.</title>
        <authorList>
            <person name="Kioukis A."/>
            <person name="Michalopoulou V.A."/>
            <person name="Briers L."/>
            <person name="Pirintsos S."/>
            <person name="Studholme D.J."/>
            <person name="Pavlidis P."/>
            <person name="Sarris P.F."/>
        </authorList>
    </citation>
    <scope>NUCLEOTIDE SEQUENCE [LARGE SCALE GENOMIC DNA]</scope>
    <source>
        <strain evidence="2">cv. PFS-1207/04</strain>
    </source>
</reference>
<proteinExistence type="predicted"/>
<evidence type="ECO:0000313" key="1">
    <source>
        <dbReference type="EMBL" id="KAF3606020.1"/>
    </source>
</evidence>
<dbReference type="Proteomes" id="UP000266723">
    <property type="component" value="Unassembled WGS sequence"/>
</dbReference>